<keyword evidence="8" id="KW-1185">Reference proteome</keyword>
<dbReference type="AlphaFoldDB" id="A0A1G9MRM8"/>
<keyword evidence="3 5" id="KW-1133">Transmembrane helix</keyword>
<feature type="transmembrane region" description="Helical" evidence="5">
    <location>
        <begin position="348"/>
        <end position="374"/>
    </location>
</feature>
<dbReference type="PANTHER" id="PTHR11662">
    <property type="entry name" value="SOLUTE CARRIER FAMILY 17"/>
    <property type="match status" value="1"/>
</dbReference>
<evidence type="ECO:0000259" key="6">
    <source>
        <dbReference type="PROSITE" id="PS50850"/>
    </source>
</evidence>
<comment type="subcellular location">
    <subcellularLocation>
        <location evidence="1">Membrane</location>
        <topology evidence="1">Multi-pass membrane protein</topology>
    </subcellularLocation>
</comment>
<dbReference type="PIRSF" id="PIRSF002808">
    <property type="entry name" value="Hexose_phosphate_transp"/>
    <property type="match status" value="1"/>
</dbReference>
<feature type="transmembrane region" description="Helical" evidence="5">
    <location>
        <begin position="380"/>
        <end position="402"/>
    </location>
</feature>
<feature type="transmembrane region" description="Helical" evidence="5">
    <location>
        <begin position="70"/>
        <end position="89"/>
    </location>
</feature>
<keyword evidence="4 5" id="KW-0472">Membrane</keyword>
<feature type="transmembrane region" description="Helical" evidence="5">
    <location>
        <begin position="40"/>
        <end position="63"/>
    </location>
</feature>
<evidence type="ECO:0000256" key="3">
    <source>
        <dbReference type="ARBA" id="ARBA00022989"/>
    </source>
</evidence>
<proteinExistence type="predicted"/>
<keyword evidence="2 5" id="KW-0812">Transmembrane</keyword>
<feature type="transmembrane region" description="Helical" evidence="5">
    <location>
        <begin position="160"/>
        <end position="179"/>
    </location>
</feature>
<dbReference type="PANTHER" id="PTHR11662:SF285">
    <property type="entry name" value="HEXURONATE TRANSPORTER"/>
    <property type="match status" value="1"/>
</dbReference>
<dbReference type="PROSITE" id="PS50850">
    <property type="entry name" value="MFS"/>
    <property type="match status" value="1"/>
</dbReference>
<feature type="transmembrane region" description="Helical" evidence="5">
    <location>
        <begin position="260"/>
        <end position="281"/>
    </location>
</feature>
<organism evidence="7 8">
    <name type="scientific">Siphonobacter aquaeclarae</name>
    <dbReference type="NCBI Taxonomy" id="563176"/>
    <lineage>
        <taxon>Bacteria</taxon>
        <taxon>Pseudomonadati</taxon>
        <taxon>Bacteroidota</taxon>
        <taxon>Cytophagia</taxon>
        <taxon>Cytophagales</taxon>
        <taxon>Cytophagaceae</taxon>
        <taxon>Siphonobacter</taxon>
    </lineage>
</organism>
<evidence type="ECO:0000313" key="7">
    <source>
        <dbReference type="EMBL" id="SDL76763.1"/>
    </source>
</evidence>
<dbReference type="InterPro" id="IPR020846">
    <property type="entry name" value="MFS_dom"/>
</dbReference>
<sequence>MRWRIAALLFLATTLNHLDRQVLGILAPSLQRDYHISESEYGLIVTAFQGAFAIGLVSMGWLIDRFGLRLMYSVTVVIWSLACMAHGLGRSFAGFAAARVGLGYGEAGNFPAFVKVVGQWFPLKERALVAGIVNSGANVGAILAPLLVPYLALHYGWKSAFAATGSLGFLWVGLWLLLYRKPQEHPRLSPEERAWIEQDGILPENTRTSYRALLGLRTTWGIALARFFTDPVWWIFLYWLPKFLQKEHGLALGKVGLPLMVIYLVADAGSIAGGWLSSFLLKKGYSLNFARKTTMLIAAIGVMPVFFASRTGDLWSAVALVSLAVAAHQAWAANIFTLHSDLFPPAQVASATGLTGMIGSIGGMLVAPLVGWILDTTGSYLLIFSGASLAYLFGWALLQLCVPRMKAATQG</sequence>
<protein>
    <submittedName>
        <fullName evidence="7">MFS transporter, ACS family, hexuronate transporter</fullName>
    </submittedName>
</protein>
<evidence type="ECO:0000256" key="5">
    <source>
        <dbReference type="SAM" id="Phobius"/>
    </source>
</evidence>
<dbReference type="CDD" id="cd17319">
    <property type="entry name" value="MFS_ExuT_GudP_like"/>
    <property type="match status" value="1"/>
</dbReference>
<dbReference type="InterPro" id="IPR050382">
    <property type="entry name" value="MFS_Na/Anion_cotransporter"/>
</dbReference>
<accession>A0A1G9MRM8</accession>
<dbReference type="InterPro" id="IPR000849">
    <property type="entry name" value="Sugar_P_transporter"/>
</dbReference>
<feature type="transmembrane region" description="Helical" evidence="5">
    <location>
        <begin position="315"/>
        <end position="336"/>
    </location>
</feature>
<dbReference type="InterPro" id="IPR011701">
    <property type="entry name" value="MFS"/>
</dbReference>
<dbReference type="GO" id="GO:0016020">
    <property type="term" value="C:membrane"/>
    <property type="evidence" value="ECO:0007669"/>
    <property type="project" value="UniProtKB-SubCell"/>
</dbReference>
<dbReference type="STRING" id="563176.SAMN04488090_1712"/>
<feature type="transmembrane region" description="Helical" evidence="5">
    <location>
        <begin position="126"/>
        <end position="148"/>
    </location>
</feature>
<evidence type="ECO:0000256" key="4">
    <source>
        <dbReference type="ARBA" id="ARBA00023136"/>
    </source>
</evidence>
<dbReference type="Proteomes" id="UP000198901">
    <property type="component" value="Unassembled WGS sequence"/>
</dbReference>
<gene>
    <name evidence="7" type="ORF">SAMN04488090_1712</name>
</gene>
<name>A0A1G9MRM8_9BACT</name>
<dbReference type="Gene3D" id="1.20.1250.20">
    <property type="entry name" value="MFS general substrate transporter like domains"/>
    <property type="match status" value="2"/>
</dbReference>
<feature type="domain" description="Major facilitator superfamily (MFS) profile" evidence="6">
    <location>
        <begin position="5"/>
        <end position="406"/>
    </location>
</feature>
<dbReference type="InterPro" id="IPR036259">
    <property type="entry name" value="MFS_trans_sf"/>
</dbReference>
<dbReference type="Pfam" id="PF07690">
    <property type="entry name" value="MFS_1"/>
    <property type="match status" value="1"/>
</dbReference>
<feature type="transmembrane region" description="Helical" evidence="5">
    <location>
        <begin position="293"/>
        <end position="309"/>
    </location>
</feature>
<dbReference type="EMBL" id="FNGS01000003">
    <property type="protein sequence ID" value="SDL76763.1"/>
    <property type="molecule type" value="Genomic_DNA"/>
</dbReference>
<reference evidence="7 8" key="1">
    <citation type="submission" date="2016-10" db="EMBL/GenBank/DDBJ databases">
        <authorList>
            <person name="de Groot N.N."/>
        </authorList>
    </citation>
    <scope>NUCLEOTIDE SEQUENCE [LARGE SCALE GENOMIC DNA]</scope>
    <source>
        <strain evidence="7 8">DSM 21668</strain>
    </source>
</reference>
<dbReference type="SUPFAM" id="SSF103473">
    <property type="entry name" value="MFS general substrate transporter"/>
    <property type="match status" value="1"/>
</dbReference>
<dbReference type="GO" id="GO:0015134">
    <property type="term" value="F:hexuronate transmembrane transporter activity"/>
    <property type="evidence" value="ECO:0007669"/>
    <property type="project" value="TreeGrafter"/>
</dbReference>
<evidence type="ECO:0000256" key="2">
    <source>
        <dbReference type="ARBA" id="ARBA00022692"/>
    </source>
</evidence>
<evidence type="ECO:0000256" key="1">
    <source>
        <dbReference type="ARBA" id="ARBA00004141"/>
    </source>
</evidence>
<dbReference type="OrthoDB" id="9781156at2"/>
<evidence type="ECO:0000313" key="8">
    <source>
        <dbReference type="Proteomes" id="UP000198901"/>
    </source>
</evidence>